<dbReference type="PANTHER" id="PTHR33121:SF70">
    <property type="entry name" value="SIGNALING PROTEIN YKOW"/>
    <property type="match status" value="1"/>
</dbReference>
<protein>
    <submittedName>
        <fullName evidence="4">EAL domain-containing protein (Putative c-di-GMP-specific phosphodiesterase class I)/GGDEF domain-containing protein</fullName>
    </submittedName>
</protein>
<dbReference type="SUPFAM" id="SSF55073">
    <property type="entry name" value="Nucleotide cyclase"/>
    <property type="match status" value="1"/>
</dbReference>
<dbReference type="InterPro" id="IPR050706">
    <property type="entry name" value="Cyclic-di-GMP_PDE-like"/>
</dbReference>
<dbReference type="Pfam" id="PF00990">
    <property type="entry name" value="GGDEF"/>
    <property type="match status" value="1"/>
</dbReference>
<feature type="domain" description="GGDEF" evidence="3">
    <location>
        <begin position="177"/>
        <end position="318"/>
    </location>
</feature>
<sequence>MVSFPLPSASGPTAYRGTLPVLDAVHGGPCPPTRVLLQVSRPWRAMLAGALLDRGLQPVLPGEHGQAPADVVVREFGPPRGANRQHAADLRADPGSGAPMVAWLSPQPGDDTTVLRHRALDAGAVSLVRASAHPDELVRVVGHLGRLRAGPAAAEDIAATLHAPLTRVLQHASASAQVGALVLLGLERFDEVVLTLGADLRAPLQQAIEHRLQVALVAIEARHAGRLRAQLTRCDDGLAVIIVPLARSADAEALACELLQRLDDPVDLGDHRLVVGGHAGVAVFPHDGHQPEVLIRHATLARHEARRQGRNGCVVYGSALGRGAMRRLQLEGALRRALAQSSFELHFQPQADLHTGALTGAEALLRWRDRDLGRIEPVEFIALAEDTGLITRIGTWVLENTCHQIRRWRDQGLDVPRIAINVSRLEIAQPDFVSGVLRTLVDHGLPGGTLTLELTEPALMHDVERLGQRLQALRAAGVRIAVDDFGSGYSSLARLSRLPLDELKIDRVFLATLQGNGAKVAAAVIGLGHTLGLRVVAEGVEREDQLDFLRRHGCDEFQGHLLSHPLDAATMGRLLGQARIQHRLVMDTASAPSLRPVACPLAPPAPQMPPAVPRSGRAGFP</sequence>
<dbReference type="SMART" id="SM00052">
    <property type="entry name" value="EAL"/>
    <property type="match status" value="1"/>
</dbReference>
<organism evidence="4 5">
    <name type="scientific">Sphaerotilus montanus</name>
    <dbReference type="NCBI Taxonomy" id="522889"/>
    <lineage>
        <taxon>Bacteria</taxon>
        <taxon>Pseudomonadati</taxon>
        <taxon>Pseudomonadota</taxon>
        <taxon>Betaproteobacteria</taxon>
        <taxon>Burkholderiales</taxon>
        <taxon>Sphaerotilaceae</taxon>
        <taxon>Sphaerotilus</taxon>
    </lineage>
</organism>
<dbReference type="Gene3D" id="3.30.70.270">
    <property type="match status" value="1"/>
</dbReference>
<evidence type="ECO:0000313" key="4">
    <source>
        <dbReference type="EMBL" id="NYG32897.1"/>
    </source>
</evidence>
<keyword evidence="5" id="KW-1185">Reference proteome</keyword>
<feature type="compositionally biased region" description="Pro residues" evidence="1">
    <location>
        <begin position="601"/>
        <end position="612"/>
    </location>
</feature>
<dbReference type="Pfam" id="PF00563">
    <property type="entry name" value="EAL"/>
    <property type="match status" value="1"/>
</dbReference>
<dbReference type="PROSITE" id="PS50883">
    <property type="entry name" value="EAL"/>
    <property type="match status" value="1"/>
</dbReference>
<evidence type="ECO:0000259" key="3">
    <source>
        <dbReference type="PROSITE" id="PS50887"/>
    </source>
</evidence>
<dbReference type="EMBL" id="JACCFH010000001">
    <property type="protein sequence ID" value="NYG32897.1"/>
    <property type="molecule type" value="Genomic_DNA"/>
</dbReference>
<dbReference type="PANTHER" id="PTHR33121">
    <property type="entry name" value="CYCLIC DI-GMP PHOSPHODIESTERASE PDEF"/>
    <property type="match status" value="1"/>
</dbReference>
<dbReference type="InterPro" id="IPR029787">
    <property type="entry name" value="Nucleotide_cyclase"/>
</dbReference>
<dbReference type="CDD" id="cd01948">
    <property type="entry name" value="EAL"/>
    <property type="match status" value="1"/>
</dbReference>
<dbReference type="AlphaFoldDB" id="A0A7Y9R0V1"/>
<dbReference type="Proteomes" id="UP000518288">
    <property type="component" value="Unassembled WGS sequence"/>
</dbReference>
<dbReference type="InterPro" id="IPR000160">
    <property type="entry name" value="GGDEF_dom"/>
</dbReference>
<feature type="domain" description="EAL" evidence="2">
    <location>
        <begin position="327"/>
        <end position="579"/>
    </location>
</feature>
<dbReference type="PROSITE" id="PS50887">
    <property type="entry name" value="GGDEF"/>
    <property type="match status" value="1"/>
</dbReference>
<dbReference type="InterPro" id="IPR035919">
    <property type="entry name" value="EAL_sf"/>
</dbReference>
<reference evidence="4 5" key="1">
    <citation type="submission" date="2020-07" db="EMBL/GenBank/DDBJ databases">
        <title>Genomic Encyclopedia of Archaeal and Bacterial Type Strains, Phase II (KMG-II): from individual species to whole genera.</title>
        <authorList>
            <person name="Goeker M."/>
        </authorList>
    </citation>
    <scope>NUCLEOTIDE SEQUENCE [LARGE SCALE GENOMIC DNA]</scope>
    <source>
        <strain evidence="4 5">DSM 21226</strain>
    </source>
</reference>
<evidence type="ECO:0000313" key="5">
    <source>
        <dbReference type="Proteomes" id="UP000518288"/>
    </source>
</evidence>
<dbReference type="SUPFAM" id="SSF141868">
    <property type="entry name" value="EAL domain-like"/>
    <property type="match status" value="1"/>
</dbReference>
<dbReference type="SMART" id="SM00267">
    <property type="entry name" value="GGDEF"/>
    <property type="match status" value="1"/>
</dbReference>
<gene>
    <name evidence="4" type="ORF">BDD16_001883</name>
</gene>
<dbReference type="InterPro" id="IPR043128">
    <property type="entry name" value="Rev_trsase/Diguanyl_cyclase"/>
</dbReference>
<accession>A0A7Y9R0V1</accession>
<dbReference type="InterPro" id="IPR001633">
    <property type="entry name" value="EAL_dom"/>
</dbReference>
<comment type="caution">
    <text evidence="4">The sequence shown here is derived from an EMBL/GenBank/DDBJ whole genome shotgun (WGS) entry which is preliminary data.</text>
</comment>
<dbReference type="GO" id="GO:0071111">
    <property type="term" value="F:cyclic-guanylate-specific phosphodiesterase activity"/>
    <property type="evidence" value="ECO:0007669"/>
    <property type="project" value="InterPro"/>
</dbReference>
<dbReference type="Gene3D" id="3.20.20.450">
    <property type="entry name" value="EAL domain"/>
    <property type="match status" value="1"/>
</dbReference>
<evidence type="ECO:0000256" key="1">
    <source>
        <dbReference type="SAM" id="MobiDB-lite"/>
    </source>
</evidence>
<evidence type="ECO:0000259" key="2">
    <source>
        <dbReference type="PROSITE" id="PS50883"/>
    </source>
</evidence>
<feature type="region of interest" description="Disordered" evidence="1">
    <location>
        <begin position="601"/>
        <end position="621"/>
    </location>
</feature>
<proteinExistence type="predicted"/>
<name>A0A7Y9R0V1_9BURK</name>
<dbReference type="RefSeq" id="WP_179633725.1">
    <property type="nucleotide sequence ID" value="NZ_JACCFH010000001.1"/>
</dbReference>